<protein>
    <submittedName>
        <fullName evidence="1">Uncharacterized protein</fullName>
    </submittedName>
</protein>
<evidence type="ECO:0000313" key="1">
    <source>
        <dbReference type="EMBL" id="KKO77460.1"/>
    </source>
</evidence>
<dbReference type="Proteomes" id="UP000034245">
    <property type="component" value="Unassembled WGS sequence"/>
</dbReference>
<evidence type="ECO:0000313" key="2">
    <source>
        <dbReference type="Proteomes" id="UP000034245"/>
    </source>
</evidence>
<name>A0ACC4U8D6_9CORY</name>
<organism evidence="1 2">
    <name type="scientific">Corynebacterium minutissimum</name>
    <dbReference type="NCBI Taxonomy" id="38301"/>
    <lineage>
        <taxon>Bacteria</taxon>
        <taxon>Bacillati</taxon>
        <taxon>Actinomycetota</taxon>
        <taxon>Actinomycetes</taxon>
        <taxon>Mycobacteriales</taxon>
        <taxon>Corynebacteriaceae</taxon>
        <taxon>Corynebacterium</taxon>
    </lineage>
</organism>
<keyword evidence="2" id="KW-1185">Reference proteome</keyword>
<dbReference type="EMBL" id="LAYQ01000024">
    <property type="protein sequence ID" value="KKO77460.1"/>
    <property type="molecule type" value="Genomic_DNA"/>
</dbReference>
<gene>
    <name evidence="1" type="ORF">WU87_11700</name>
</gene>
<accession>A0ACC4U8D6</accession>
<proteinExistence type="predicted"/>
<sequence>MKRISRNLTAAALASSLALAGATAANAEENTELNGDNLVDAVLTTNENNDTVNGEAEGDNAGKTEGEAGDNAGKTEGEKQPGNDKQPGKGDTNKEPGKGDTNKEKSSFDDIKAKLSSEEGKPTDLGIAAIVLGVLGAIAAAVPAAAKALNIKLPF</sequence>
<comment type="caution">
    <text evidence="1">The sequence shown here is derived from an EMBL/GenBank/DDBJ whole genome shotgun (WGS) entry which is preliminary data.</text>
</comment>
<reference evidence="1" key="1">
    <citation type="submission" date="2015-04" db="EMBL/GenBank/DDBJ databases">
        <title>Draft Genome Sequences of Three Species of Emerging Human-Pathogenic Corynebacteria.</title>
        <authorList>
            <person name="Pacheco L.G."/>
            <person name="Mattos-Guaraldi A.L."/>
            <person name="Santos C.S."/>
            <person name="Veras A.O."/>
            <person name="Guimaraes L.C."/>
            <person name="Abreu V."/>
            <person name="Pereira F.L."/>
            <person name="Soares S.C."/>
            <person name="Dorella F.A."/>
            <person name="Carvalho A.F."/>
            <person name="Leal C.G."/>
            <person name="Figueiredo H.C."/>
            <person name="Ramos J.N."/>
            <person name="Vieira V."/>
            <person name="Farfour E."/>
            <person name="Guiso N."/>
            <person name="Hirata R.Jr."/>
            <person name="Ramos R.T."/>
            <person name="Azevedo V."/>
            <person name="Silva A."/>
        </authorList>
    </citation>
    <scope>NUCLEOTIDE SEQUENCE</scope>
    <source>
        <strain evidence="1">1941</strain>
    </source>
</reference>